<dbReference type="PANTHER" id="PTHR19143">
    <property type="entry name" value="FIBRINOGEN/TENASCIN/ANGIOPOEITIN"/>
    <property type="match status" value="1"/>
</dbReference>
<dbReference type="InterPro" id="IPR036056">
    <property type="entry name" value="Fibrinogen-like_C"/>
</dbReference>
<gene>
    <name evidence="3" type="primary">TNXB</name>
    <name evidence="3" type="ORF">E2C01_008121</name>
</gene>
<protein>
    <submittedName>
        <fullName evidence="3">Tenascin-X</fullName>
    </submittedName>
</protein>
<dbReference type="SUPFAM" id="SSF56496">
    <property type="entry name" value="Fibrinogen C-terminal domain-like"/>
    <property type="match status" value="1"/>
</dbReference>
<feature type="signal peptide" evidence="1">
    <location>
        <begin position="1"/>
        <end position="17"/>
    </location>
</feature>
<accession>A0A5B7D561</accession>
<reference evidence="3 4" key="1">
    <citation type="submission" date="2019-05" db="EMBL/GenBank/DDBJ databases">
        <title>Another draft genome of Portunus trituberculatus and its Hox gene families provides insights of decapod evolution.</title>
        <authorList>
            <person name="Jeong J.-H."/>
            <person name="Song I."/>
            <person name="Kim S."/>
            <person name="Choi T."/>
            <person name="Kim D."/>
            <person name="Ryu S."/>
            <person name="Kim W."/>
        </authorList>
    </citation>
    <scope>NUCLEOTIDE SEQUENCE [LARGE SCALE GENOMIC DNA]</scope>
    <source>
        <tissue evidence="3">Muscle</tissue>
    </source>
</reference>
<dbReference type="SMART" id="SM00186">
    <property type="entry name" value="FBG"/>
    <property type="match status" value="1"/>
</dbReference>
<organism evidence="3 4">
    <name type="scientific">Portunus trituberculatus</name>
    <name type="common">Swimming crab</name>
    <name type="synonym">Neptunus trituberculatus</name>
    <dbReference type="NCBI Taxonomy" id="210409"/>
    <lineage>
        <taxon>Eukaryota</taxon>
        <taxon>Metazoa</taxon>
        <taxon>Ecdysozoa</taxon>
        <taxon>Arthropoda</taxon>
        <taxon>Crustacea</taxon>
        <taxon>Multicrustacea</taxon>
        <taxon>Malacostraca</taxon>
        <taxon>Eumalacostraca</taxon>
        <taxon>Eucarida</taxon>
        <taxon>Decapoda</taxon>
        <taxon>Pleocyemata</taxon>
        <taxon>Brachyura</taxon>
        <taxon>Eubrachyura</taxon>
        <taxon>Portunoidea</taxon>
        <taxon>Portunidae</taxon>
        <taxon>Portuninae</taxon>
        <taxon>Portunus</taxon>
    </lineage>
</organism>
<evidence type="ECO:0000313" key="3">
    <source>
        <dbReference type="EMBL" id="MPC15333.1"/>
    </source>
</evidence>
<dbReference type="InterPro" id="IPR002181">
    <property type="entry name" value="Fibrinogen_a/b/g_C_dom"/>
</dbReference>
<keyword evidence="1" id="KW-0732">Signal</keyword>
<evidence type="ECO:0000313" key="4">
    <source>
        <dbReference type="Proteomes" id="UP000324222"/>
    </source>
</evidence>
<dbReference type="CDD" id="cd00087">
    <property type="entry name" value="FReD"/>
    <property type="match status" value="1"/>
</dbReference>
<dbReference type="OrthoDB" id="9990035at2759"/>
<sequence>MAVVLWAILLNTMVTLAGKPQAILGLQHRLLKTSNNLRMDRGDIYGDKGFGLNNILPWWTLKGNEKHPMTAKPRSAPKKKNEALSVPVGVMTSNNYTKKKMMHYEHDGMVRPVTVYCDMETRGGGWLEVQRRRKNIEKHVNFTRGWNSYKLGFGNPETEFWLGLENLHILTNRQKYELRIDLKSEDGKTAYAQYDNFYVDEEGEDYRLHVSGFMGTAGDAFGGKYDTEDGGDIPRGVPFSTVDRDRSSGNCSSKYCGGWWYLNCGWNRLNSPHFSTIEHYRQGMKWSTFTAKVIEDSTMMIRPVANSDISTELSTCTCAREVAIKRGMHMVSSDCLPESHPPYAFIRSNNHHCVAFYLSVALRFHALRYQYIHRCRKSPSNSFCVFLRMAVVLACLEDKT</sequence>
<proteinExistence type="predicted"/>
<name>A0A5B7D561_PORTR</name>
<dbReference type="EMBL" id="VSRR010000419">
    <property type="protein sequence ID" value="MPC15333.1"/>
    <property type="molecule type" value="Genomic_DNA"/>
</dbReference>
<dbReference type="Pfam" id="PF00147">
    <property type="entry name" value="Fibrinogen_C"/>
    <property type="match status" value="1"/>
</dbReference>
<dbReference type="GO" id="GO:0005615">
    <property type="term" value="C:extracellular space"/>
    <property type="evidence" value="ECO:0007669"/>
    <property type="project" value="TreeGrafter"/>
</dbReference>
<dbReference type="AlphaFoldDB" id="A0A5B7D561"/>
<dbReference type="InterPro" id="IPR014716">
    <property type="entry name" value="Fibrinogen_a/b/g_C_1"/>
</dbReference>
<evidence type="ECO:0000259" key="2">
    <source>
        <dbReference type="PROSITE" id="PS51406"/>
    </source>
</evidence>
<feature type="domain" description="Fibrinogen C-terminal" evidence="2">
    <location>
        <begin position="71"/>
        <end position="305"/>
    </location>
</feature>
<keyword evidence="4" id="KW-1185">Reference proteome</keyword>
<feature type="chain" id="PRO_5022686752" evidence="1">
    <location>
        <begin position="18"/>
        <end position="400"/>
    </location>
</feature>
<dbReference type="Gene3D" id="3.90.215.10">
    <property type="entry name" value="Gamma Fibrinogen, chain A, domain 1"/>
    <property type="match status" value="1"/>
</dbReference>
<comment type="caution">
    <text evidence="3">The sequence shown here is derived from an EMBL/GenBank/DDBJ whole genome shotgun (WGS) entry which is preliminary data.</text>
</comment>
<evidence type="ECO:0000256" key="1">
    <source>
        <dbReference type="SAM" id="SignalP"/>
    </source>
</evidence>
<dbReference type="Proteomes" id="UP000324222">
    <property type="component" value="Unassembled WGS sequence"/>
</dbReference>
<dbReference type="InterPro" id="IPR050373">
    <property type="entry name" value="Fibrinogen_C-term_domain"/>
</dbReference>
<dbReference type="PROSITE" id="PS51406">
    <property type="entry name" value="FIBRINOGEN_C_2"/>
    <property type="match status" value="1"/>
</dbReference>